<dbReference type="PROSITE" id="PS00086">
    <property type="entry name" value="CYTOCHROME_P450"/>
    <property type="match status" value="1"/>
</dbReference>
<evidence type="ECO:0000256" key="10">
    <source>
        <dbReference type="ARBA" id="ARBA00023136"/>
    </source>
</evidence>
<evidence type="ECO:0000256" key="8">
    <source>
        <dbReference type="ARBA" id="ARBA00023004"/>
    </source>
</evidence>
<reference evidence="13" key="1">
    <citation type="submission" date="2019-09" db="EMBL/GenBank/DDBJ databases">
        <authorList>
            <person name="Zhang L."/>
        </authorList>
    </citation>
    <scope>NUCLEOTIDE SEQUENCE</scope>
</reference>
<dbReference type="EMBL" id="LR721774">
    <property type="protein sequence ID" value="VVV43429.1"/>
    <property type="molecule type" value="Genomic_DNA"/>
</dbReference>
<dbReference type="InterPro" id="IPR002401">
    <property type="entry name" value="Cyt_P450_E_grp-I"/>
</dbReference>
<evidence type="ECO:0000256" key="7">
    <source>
        <dbReference type="ARBA" id="ARBA00023002"/>
    </source>
</evidence>
<dbReference type="Gene3D" id="1.10.630.10">
    <property type="entry name" value="Cytochrome P450"/>
    <property type="match status" value="1"/>
</dbReference>
<keyword evidence="8 11" id="KW-0408">Iron</keyword>
<evidence type="ECO:0000256" key="12">
    <source>
        <dbReference type="RuleBase" id="RU000461"/>
    </source>
</evidence>
<keyword evidence="7 12" id="KW-0560">Oxidoreductase</keyword>
<dbReference type="GO" id="GO:0016020">
    <property type="term" value="C:membrane"/>
    <property type="evidence" value="ECO:0007669"/>
    <property type="project" value="UniProtKB-SubCell"/>
</dbReference>
<dbReference type="PANTHER" id="PTHR24282">
    <property type="entry name" value="CYTOCHROME P450 FAMILY MEMBER"/>
    <property type="match status" value="1"/>
</dbReference>
<name>A0A5K0VRB4_9MAGN</name>
<keyword evidence="5 11" id="KW-0479">Metal-binding</keyword>
<evidence type="ECO:0000256" key="3">
    <source>
        <dbReference type="ARBA" id="ARBA00022617"/>
    </source>
</evidence>
<sequence>MTWVMNEVLRLYSPAPNAQRQARKEMQVGELVIPKGTNIWFDIVGLNHDPCLWGEDVNEFRPERFKDGPSSACKHRLGFVPFGLGARTCVGQNLFKMEYKIVLSMILSSFSWSLSHNYSHSPAIVLTLRPSSGVPLVLRPLSRPGRSAP</sequence>
<evidence type="ECO:0000313" key="13">
    <source>
        <dbReference type="EMBL" id="VVV43429.1"/>
    </source>
</evidence>
<gene>
    <name evidence="13" type="ORF">NYM_LOCUS2094</name>
</gene>
<keyword evidence="10" id="KW-0472">Membrane</keyword>
<evidence type="ECO:0000256" key="6">
    <source>
        <dbReference type="ARBA" id="ARBA00022989"/>
    </source>
</evidence>
<evidence type="ECO:0000256" key="11">
    <source>
        <dbReference type="PIRSR" id="PIRSR602401-1"/>
    </source>
</evidence>
<feature type="binding site" description="axial binding residue" evidence="11">
    <location>
        <position position="89"/>
    </location>
    <ligand>
        <name>heme</name>
        <dbReference type="ChEBI" id="CHEBI:30413"/>
    </ligand>
    <ligandPart>
        <name>Fe</name>
        <dbReference type="ChEBI" id="CHEBI:18248"/>
    </ligandPart>
</feature>
<dbReference type="PRINTS" id="PR00463">
    <property type="entry name" value="EP450I"/>
</dbReference>
<dbReference type="PANTHER" id="PTHR24282:SF15">
    <property type="entry name" value="CYTOCHROME P450, FAMILY 715, SUBFAMILY A, POLYPEPTIDE 1"/>
    <property type="match status" value="1"/>
</dbReference>
<organism evidence="13">
    <name type="scientific">Nymphaea colorata</name>
    <name type="common">pocket water lily</name>
    <dbReference type="NCBI Taxonomy" id="210225"/>
    <lineage>
        <taxon>Eukaryota</taxon>
        <taxon>Viridiplantae</taxon>
        <taxon>Streptophyta</taxon>
        <taxon>Embryophyta</taxon>
        <taxon>Tracheophyta</taxon>
        <taxon>Spermatophyta</taxon>
        <taxon>Magnoliopsida</taxon>
        <taxon>Nymphaeales</taxon>
        <taxon>Nymphaeaceae</taxon>
        <taxon>Nymphaea</taxon>
    </lineage>
</organism>
<dbReference type="GO" id="GO:0004497">
    <property type="term" value="F:monooxygenase activity"/>
    <property type="evidence" value="ECO:0007669"/>
    <property type="project" value="UniProtKB-KW"/>
</dbReference>
<dbReference type="InterPro" id="IPR001128">
    <property type="entry name" value="Cyt_P450"/>
</dbReference>
<dbReference type="InterPro" id="IPR036396">
    <property type="entry name" value="Cyt_P450_sf"/>
</dbReference>
<dbReference type="PRINTS" id="PR00385">
    <property type="entry name" value="P450"/>
</dbReference>
<keyword evidence="9 12" id="KW-0503">Monooxygenase</keyword>
<dbReference type="InterPro" id="IPR017972">
    <property type="entry name" value="Cyt_P450_CS"/>
</dbReference>
<keyword evidence="3 11" id="KW-0349">Heme</keyword>
<keyword evidence="6" id="KW-1133">Transmembrane helix</keyword>
<dbReference type="SUPFAM" id="SSF48264">
    <property type="entry name" value="Cytochrome P450"/>
    <property type="match status" value="1"/>
</dbReference>
<protein>
    <recommendedName>
        <fullName evidence="14">Cytochrome P450</fullName>
    </recommendedName>
</protein>
<comment type="subcellular location">
    <subcellularLocation>
        <location evidence="1">Membrane</location>
    </subcellularLocation>
</comment>
<dbReference type="InterPro" id="IPR050665">
    <property type="entry name" value="Cytochrome_P450_Monooxygen"/>
</dbReference>
<comment type="cofactor">
    <cofactor evidence="11">
        <name>heme</name>
        <dbReference type="ChEBI" id="CHEBI:30413"/>
    </cofactor>
</comment>
<proteinExistence type="inferred from homology"/>
<keyword evidence="4" id="KW-0812">Transmembrane</keyword>
<accession>A0A5K0VRB4</accession>
<evidence type="ECO:0008006" key="14">
    <source>
        <dbReference type="Google" id="ProtNLM"/>
    </source>
</evidence>
<dbReference type="GO" id="GO:0020037">
    <property type="term" value="F:heme binding"/>
    <property type="evidence" value="ECO:0007669"/>
    <property type="project" value="InterPro"/>
</dbReference>
<comment type="similarity">
    <text evidence="2 12">Belongs to the cytochrome P450 family.</text>
</comment>
<dbReference type="Pfam" id="PF00067">
    <property type="entry name" value="p450"/>
    <property type="match status" value="1"/>
</dbReference>
<evidence type="ECO:0000256" key="9">
    <source>
        <dbReference type="ARBA" id="ARBA00023033"/>
    </source>
</evidence>
<evidence type="ECO:0000256" key="1">
    <source>
        <dbReference type="ARBA" id="ARBA00004370"/>
    </source>
</evidence>
<evidence type="ECO:0000256" key="2">
    <source>
        <dbReference type="ARBA" id="ARBA00010617"/>
    </source>
</evidence>
<dbReference type="AlphaFoldDB" id="A0A5K0VRB4"/>
<evidence type="ECO:0000256" key="5">
    <source>
        <dbReference type="ARBA" id="ARBA00022723"/>
    </source>
</evidence>
<evidence type="ECO:0000256" key="4">
    <source>
        <dbReference type="ARBA" id="ARBA00022692"/>
    </source>
</evidence>
<dbReference type="GO" id="GO:0016705">
    <property type="term" value="F:oxidoreductase activity, acting on paired donors, with incorporation or reduction of molecular oxygen"/>
    <property type="evidence" value="ECO:0007669"/>
    <property type="project" value="InterPro"/>
</dbReference>
<dbReference type="GO" id="GO:0005506">
    <property type="term" value="F:iron ion binding"/>
    <property type="evidence" value="ECO:0007669"/>
    <property type="project" value="InterPro"/>
</dbReference>